<protein>
    <submittedName>
        <fullName evidence="1">Uncharacterized protein</fullName>
    </submittedName>
</protein>
<name>A0ABD0P4E4_CIRMR</name>
<proteinExistence type="predicted"/>
<dbReference type="AlphaFoldDB" id="A0ABD0P4E4"/>
<dbReference type="Proteomes" id="UP001529510">
    <property type="component" value="Unassembled WGS sequence"/>
</dbReference>
<reference evidence="1 2" key="1">
    <citation type="submission" date="2024-05" db="EMBL/GenBank/DDBJ databases">
        <title>Genome sequencing and assembly of Indian major carp, Cirrhinus mrigala (Hamilton, 1822).</title>
        <authorList>
            <person name="Mohindra V."/>
            <person name="Chowdhury L.M."/>
            <person name="Lal K."/>
            <person name="Jena J.K."/>
        </authorList>
    </citation>
    <scope>NUCLEOTIDE SEQUENCE [LARGE SCALE GENOMIC DNA]</scope>
    <source>
        <strain evidence="1">CM1030</strain>
        <tissue evidence="1">Blood</tissue>
    </source>
</reference>
<dbReference type="EMBL" id="JAMKFB020000018">
    <property type="protein sequence ID" value="KAL0168964.1"/>
    <property type="molecule type" value="Genomic_DNA"/>
</dbReference>
<sequence length="444" mass="46467">MSLSPYPHIQTVAPHPGLHSPSFSVIPRGSAPVTSQRRYKSPGLSPCKPRSIVVVSLVPSSLSVVPLPGHLISSICPEPRHVTFDCPRSRPIMMASVLDPPLASVRAANIPVASTPSRSTFKEVLPLATALPLMAVAIWCVWAAHCAPEVTSVHRSAPEVTPVHKSAPEVPSDHESAPEAFPVREAAPMPPEVSALAVEPLMEAALSFGLSASLLILSASSVPVFPRSQSMMRVPAPPWMAPAPPTSFPAPPGRAPAPPALAPPWRAPAPPAPPWRIPAPPALPPAPPWKASALPVLPQSPGPPTAPQDCFSVGASGSRSLGGGGGGYVMNLVGGLWTAHHQMSLSPYPHTQTVAPHPGLHSPSFSALIGSAPVTNQRRYKSPGLSPCKPRSIVVVLIIVSFPVFSSLAWPSRLDCLAACLLDSSSFIGLFSRLVPLRIMFAAD</sequence>
<evidence type="ECO:0000313" key="1">
    <source>
        <dbReference type="EMBL" id="KAL0168964.1"/>
    </source>
</evidence>
<keyword evidence="2" id="KW-1185">Reference proteome</keyword>
<gene>
    <name evidence="1" type="ORF">M9458_037186</name>
</gene>
<organism evidence="1 2">
    <name type="scientific">Cirrhinus mrigala</name>
    <name type="common">Mrigala</name>
    <dbReference type="NCBI Taxonomy" id="683832"/>
    <lineage>
        <taxon>Eukaryota</taxon>
        <taxon>Metazoa</taxon>
        <taxon>Chordata</taxon>
        <taxon>Craniata</taxon>
        <taxon>Vertebrata</taxon>
        <taxon>Euteleostomi</taxon>
        <taxon>Actinopterygii</taxon>
        <taxon>Neopterygii</taxon>
        <taxon>Teleostei</taxon>
        <taxon>Ostariophysi</taxon>
        <taxon>Cypriniformes</taxon>
        <taxon>Cyprinidae</taxon>
        <taxon>Labeoninae</taxon>
        <taxon>Labeonini</taxon>
        <taxon>Cirrhinus</taxon>
    </lineage>
</organism>
<evidence type="ECO:0000313" key="2">
    <source>
        <dbReference type="Proteomes" id="UP001529510"/>
    </source>
</evidence>
<accession>A0ABD0P4E4</accession>
<comment type="caution">
    <text evidence="1">The sequence shown here is derived from an EMBL/GenBank/DDBJ whole genome shotgun (WGS) entry which is preliminary data.</text>
</comment>